<dbReference type="PANTHER" id="PTHR47980">
    <property type="entry name" value="LD44762P"/>
    <property type="match status" value="1"/>
</dbReference>
<keyword evidence="5" id="KW-0636">Prenylation</keyword>
<protein>
    <submittedName>
        <fullName evidence="6">Uncharacterized protein</fullName>
    </submittedName>
</protein>
<organism evidence="6 7">
    <name type="scientific">Mytilus galloprovincialis</name>
    <name type="common">Mediterranean mussel</name>
    <dbReference type="NCBI Taxonomy" id="29158"/>
    <lineage>
        <taxon>Eukaryota</taxon>
        <taxon>Metazoa</taxon>
        <taxon>Spiralia</taxon>
        <taxon>Lophotrochozoa</taxon>
        <taxon>Mollusca</taxon>
        <taxon>Bivalvia</taxon>
        <taxon>Autobranchia</taxon>
        <taxon>Pteriomorphia</taxon>
        <taxon>Mytilida</taxon>
        <taxon>Mytiloidea</taxon>
        <taxon>Mytilidae</taxon>
        <taxon>Mytilinae</taxon>
        <taxon>Mytilus</taxon>
    </lineage>
</organism>
<dbReference type="CDD" id="cd00154">
    <property type="entry name" value="Rab"/>
    <property type="match status" value="1"/>
</dbReference>
<evidence type="ECO:0000256" key="5">
    <source>
        <dbReference type="ARBA" id="ARBA00023289"/>
    </source>
</evidence>
<gene>
    <name evidence="6" type="ORF">MGAL_10B009636</name>
</gene>
<keyword evidence="2" id="KW-0547">Nucleotide-binding</keyword>
<keyword evidence="7" id="KW-1185">Reference proteome</keyword>
<dbReference type="AlphaFoldDB" id="A0A8B6C9X0"/>
<dbReference type="PROSITE" id="PS51420">
    <property type="entry name" value="RHO"/>
    <property type="match status" value="1"/>
</dbReference>
<proteinExistence type="inferred from homology"/>
<sequence length="244" mass="28275">MNELLTNLKPKSKWNDKTDLYWTLNGKGSSIPEISRIKYYVKLILLGDSTVGKSSLLRSYCKCSLCSQDLVLQKRLTAIQQCHNKQIQLQDSHVQLRIFDTAGEERYRSITPSYYRGAHGCLLMFDVTKIHTFEHIPLWFQDLQQYALHPENLVIILVGTKCHNNEKREVTREKAEALAEHLDIMYIEISSEEEINISEVFEKLTAKIIETFRKDPKVYSTADITCLIGKQDRRNAKEKDKCSC</sequence>
<dbReference type="SMART" id="SM00173">
    <property type="entry name" value="RAS"/>
    <property type="match status" value="1"/>
</dbReference>
<evidence type="ECO:0000313" key="7">
    <source>
        <dbReference type="Proteomes" id="UP000596742"/>
    </source>
</evidence>
<keyword evidence="3" id="KW-0342">GTP-binding</keyword>
<dbReference type="FunFam" id="3.40.50.300:FF:001447">
    <property type="entry name" value="Ras-related protein Rab-1B"/>
    <property type="match status" value="1"/>
</dbReference>
<dbReference type="GO" id="GO:0005525">
    <property type="term" value="F:GTP binding"/>
    <property type="evidence" value="ECO:0007669"/>
    <property type="project" value="UniProtKB-KW"/>
</dbReference>
<keyword evidence="4" id="KW-0449">Lipoprotein</keyword>
<dbReference type="Pfam" id="PF00071">
    <property type="entry name" value="Ras"/>
    <property type="match status" value="1"/>
</dbReference>
<dbReference type="PROSITE" id="PS51419">
    <property type="entry name" value="RAB"/>
    <property type="match status" value="1"/>
</dbReference>
<dbReference type="GO" id="GO:0003924">
    <property type="term" value="F:GTPase activity"/>
    <property type="evidence" value="ECO:0007669"/>
    <property type="project" value="InterPro"/>
</dbReference>
<dbReference type="SUPFAM" id="SSF52540">
    <property type="entry name" value="P-loop containing nucleoside triphosphate hydrolases"/>
    <property type="match status" value="1"/>
</dbReference>
<dbReference type="InterPro" id="IPR050305">
    <property type="entry name" value="Small_GTPase_Rab"/>
</dbReference>
<dbReference type="SMART" id="SM00174">
    <property type="entry name" value="RHO"/>
    <property type="match status" value="1"/>
</dbReference>
<evidence type="ECO:0000256" key="2">
    <source>
        <dbReference type="ARBA" id="ARBA00022741"/>
    </source>
</evidence>
<dbReference type="PROSITE" id="PS51421">
    <property type="entry name" value="RAS"/>
    <property type="match status" value="1"/>
</dbReference>
<name>A0A8B6C9X0_MYTGA</name>
<dbReference type="InterPro" id="IPR005225">
    <property type="entry name" value="Small_GTP-bd"/>
</dbReference>
<comment type="similarity">
    <text evidence="1">Belongs to the small GTPase superfamily. Rab family.</text>
</comment>
<dbReference type="NCBIfam" id="TIGR00231">
    <property type="entry name" value="small_GTP"/>
    <property type="match status" value="1"/>
</dbReference>
<dbReference type="EMBL" id="UYJE01001365">
    <property type="protein sequence ID" value="VDI01615.1"/>
    <property type="molecule type" value="Genomic_DNA"/>
</dbReference>
<dbReference type="InterPro" id="IPR027417">
    <property type="entry name" value="P-loop_NTPase"/>
</dbReference>
<evidence type="ECO:0000256" key="1">
    <source>
        <dbReference type="ARBA" id="ARBA00006270"/>
    </source>
</evidence>
<dbReference type="InterPro" id="IPR001806">
    <property type="entry name" value="Small_GTPase"/>
</dbReference>
<dbReference type="PRINTS" id="PR00449">
    <property type="entry name" value="RASTRNSFRMNG"/>
</dbReference>
<dbReference type="OrthoDB" id="10027888at2759"/>
<dbReference type="SMART" id="SM00175">
    <property type="entry name" value="RAB"/>
    <property type="match status" value="1"/>
</dbReference>
<evidence type="ECO:0000256" key="3">
    <source>
        <dbReference type="ARBA" id="ARBA00023134"/>
    </source>
</evidence>
<dbReference type="Proteomes" id="UP000596742">
    <property type="component" value="Unassembled WGS sequence"/>
</dbReference>
<comment type="caution">
    <text evidence="6">The sequence shown here is derived from an EMBL/GenBank/DDBJ whole genome shotgun (WGS) entry which is preliminary data.</text>
</comment>
<evidence type="ECO:0000313" key="6">
    <source>
        <dbReference type="EMBL" id="VDI01615.1"/>
    </source>
</evidence>
<evidence type="ECO:0000256" key="4">
    <source>
        <dbReference type="ARBA" id="ARBA00023288"/>
    </source>
</evidence>
<reference evidence="6" key="1">
    <citation type="submission" date="2018-11" db="EMBL/GenBank/DDBJ databases">
        <authorList>
            <person name="Alioto T."/>
            <person name="Alioto T."/>
        </authorList>
    </citation>
    <scope>NUCLEOTIDE SEQUENCE</scope>
</reference>
<dbReference type="Gene3D" id="3.40.50.300">
    <property type="entry name" value="P-loop containing nucleotide triphosphate hydrolases"/>
    <property type="match status" value="1"/>
</dbReference>
<accession>A0A8B6C9X0</accession>